<dbReference type="RefSeq" id="WP_088218571.1">
    <property type="nucleotide sequence ID" value="NZ_AP024590.1"/>
</dbReference>
<accession>A0AA86M828</accession>
<dbReference type="Proteomes" id="UP000682928">
    <property type="component" value="Chromosome"/>
</dbReference>
<evidence type="ECO:0000313" key="1">
    <source>
        <dbReference type="EMBL" id="BCU55558.1"/>
    </source>
</evidence>
<name>A0AA86M828_9ENTR</name>
<dbReference type="InterPro" id="IPR021730">
    <property type="entry name" value="YdbH"/>
</dbReference>
<proteinExistence type="predicted"/>
<evidence type="ECO:0008006" key="3">
    <source>
        <dbReference type="Google" id="ProtNLM"/>
    </source>
</evidence>
<dbReference type="NCBIfam" id="NF007971">
    <property type="entry name" value="PRK10695.1"/>
    <property type="match status" value="1"/>
</dbReference>
<gene>
    <name evidence="1" type="ORF">ENKO_21520</name>
</gene>
<organism evidence="1 2">
    <name type="scientific">Enterobacter kobei</name>
    <dbReference type="NCBI Taxonomy" id="208224"/>
    <lineage>
        <taxon>Bacteria</taxon>
        <taxon>Pseudomonadati</taxon>
        <taxon>Pseudomonadota</taxon>
        <taxon>Gammaproteobacteria</taxon>
        <taxon>Enterobacterales</taxon>
        <taxon>Enterobacteriaceae</taxon>
        <taxon>Enterobacter</taxon>
        <taxon>Enterobacter cloacae complex</taxon>
    </lineage>
</organism>
<sequence>MKGKYKVALALLLLFILLPLTLLMTLAQWVPGLAGIWLPIGTRIAFDEPPRLTRHALKIPDLLYLVDDCPLAKLTHAELTHPSRWQLNVDSLVLNAACLQKLPQTTPSPAAPRTLAQWQSMLPYTWVNIDKLTVTPWQQWEGKIALALTPARQQLRYEGDRVTVQAQLDGQALKVEQFAVKLAENQPPLSLAGEFTLPLVPDGLPVNGHAATTLRLPQSPDPVDAEIEWRDNEGQLIVMARDAADPLLDLPWQLTQQQLTISDGRWNWPYQGIPLSGRVGLRIKNWQAGLEGAEVSGRMNVLTQGDAGKGNAVLNIGPGRLSLENSDLPLQLTGEAKQNDLILYAVLPAHLSGSLTDPLLAFSPGALLRSRGTLIDSLNIDEVRWPLAGVKVTQRGIDGRLQAILRAHENQMGDFTLHLDGQAHDFLPDNGLWQWRYWGEGQFTPMQARWDVAGKGEWRDDVILLTDLSTGFDQLQYGTMHVDNPRLVLDAPIRWQRDEQHPQFSGALSLDAAQTTFSGGSVLPPSTLKFSVSGREPTVFQFKGDLHAQAIGPVRVNGRWDGERLRGQAWWPRQALKVFQPLVPPDWKMALRDGEMYAQIAFSAAAGQGFEAGGHGVLKGGSAWMPDNALKGVDFVLPFRFSEGTWQLGTRGPVTLRIGEIVNQVTAKNFTADLQGAYPWSEENPLRLSDVSVDMLGGKITLRQLRMPQHDAALLRLEHISASEIISAVNTKQFAMSGALNGALPLWLNNDRWIVKDGWLSNPGPLTLRLDKDTADALVKDNIAAGAAISWLRYMEISQSWTHIDLDNHGVMKMRAALKGISYVDGKSNAVNLNYNHEENVFTLWRSLRYGDNLQSWLEQHATVPDNRCAPGKECEVKQ</sequence>
<dbReference type="EMBL" id="AP024590">
    <property type="protein sequence ID" value="BCU55558.1"/>
    <property type="molecule type" value="Genomic_DNA"/>
</dbReference>
<evidence type="ECO:0000313" key="2">
    <source>
        <dbReference type="Proteomes" id="UP000682928"/>
    </source>
</evidence>
<reference evidence="1" key="1">
    <citation type="submission" date="2021-04" db="EMBL/GenBank/DDBJ databases">
        <title>Difference and commonality of drug resistance evolution in various bacteria. and drug sensitivity profiles.</title>
        <authorList>
            <person name="Maeda T."/>
            <person name="Shibai A."/>
            <person name="Kawada K."/>
            <person name="Kotani H."/>
            <person name="Tarusawa Y."/>
            <person name="Tanabe K."/>
            <person name="Furusawa C."/>
        </authorList>
    </citation>
    <scope>NUCLEOTIDE SEQUENCE</scope>
    <source>
        <strain evidence="1">JCM 8580</strain>
    </source>
</reference>
<dbReference type="Pfam" id="PF11739">
    <property type="entry name" value="YdbH-like"/>
    <property type="match status" value="1"/>
</dbReference>
<dbReference type="AlphaFoldDB" id="A0AA86M828"/>
<protein>
    <recommendedName>
        <fullName evidence="3">YdbH family protein</fullName>
    </recommendedName>
</protein>